<dbReference type="SUPFAM" id="SSF55785">
    <property type="entry name" value="PYP-like sensor domain (PAS domain)"/>
    <property type="match status" value="5"/>
</dbReference>
<feature type="domain" description="PAC" evidence="8">
    <location>
        <begin position="825"/>
        <end position="877"/>
    </location>
</feature>
<dbReference type="Pfam" id="PF00512">
    <property type="entry name" value="HisKA"/>
    <property type="match status" value="1"/>
</dbReference>
<organism evidence="9 10">
    <name type="scientific">Spirosoma sordidisoli</name>
    <dbReference type="NCBI Taxonomy" id="2502893"/>
    <lineage>
        <taxon>Bacteria</taxon>
        <taxon>Pseudomonadati</taxon>
        <taxon>Bacteroidota</taxon>
        <taxon>Cytophagia</taxon>
        <taxon>Cytophagales</taxon>
        <taxon>Cytophagaceae</taxon>
        <taxon>Spirosoma</taxon>
    </lineage>
</organism>
<feature type="domain" description="PAC" evidence="8">
    <location>
        <begin position="578"/>
        <end position="630"/>
    </location>
</feature>
<dbReference type="Gene3D" id="3.30.565.10">
    <property type="entry name" value="Histidine kinase-like ATPase, C-terminal domain"/>
    <property type="match status" value="1"/>
</dbReference>
<feature type="domain" description="PAS" evidence="7">
    <location>
        <begin position="751"/>
        <end position="823"/>
    </location>
</feature>
<dbReference type="SUPFAM" id="SSF55781">
    <property type="entry name" value="GAF domain-like"/>
    <property type="match status" value="2"/>
</dbReference>
<protein>
    <recommendedName>
        <fullName evidence="2">histidine kinase</fullName>
        <ecNumber evidence="2">2.7.13.3</ecNumber>
    </recommendedName>
</protein>
<proteinExistence type="predicted"/>
<dbReference type="InterPro" id="IPR001610">
    <property type="entry name" value="PAC"/>
</dbReference>
<dbReference type="InterPro" id="IPR035965">
    <property type="entry name" value="PAS-like_dom_sf"/>
</dbReference>
<dbReference type="CDD" id="cd00130">
    <property type="entry name" value="PAS"/>
    <property type="match status" value="3"/>
</dbReference>
<name>A0A4Q2ULD4_9BACT</name>
<dbReference type="InterPro" id="IPR029016">
    <property type="entry name" value="GAF-like_dom_sf"/>
</dbReference>
<feature type="domain" description="PAC" evidence="8">
    <location>
        <begin position="953"/>
        <end position="1005"/>
    </location>
</feature>
<dbReference type="CDD" id="cd00082">
    <property type="entry name" value="HisKA"/>
    <property type="match status" value="1"/>
</dbReference>
<evidence type="ECO:0000259" key="7">
    <source>
        <dbReference type="PROSITE" id="PS50112"/>
    </source>
</evidence>
<dbReference type="InterPro" id="IPR052162">
    <property type="entry name" value="Sensor_kinase/Photoreceptor"/>
</dbReference>
<dbReference type="PANTHER" id="PTHR43304:SF1">
    <property type="entry name" value="PAC DOMAIN-CONTAINING PROTEIN"/>
    <property type="match status" value="1"/>
</dbReference>
<dbReference type="InterPro" id="IPR036890">
    <property type="entry name" value="HATPase_C_sf"/>
</dbReference>
<dbReference type="InterPro" id="IPR013656">
    <property type="entry name" value="PAS_4"/>
</dbReference>
<dbReference type="Gene3D" id="3.30.450.20">
    <property type="entry name" value="PAS domain"/>
    <property type="match status" value="5"/>
</dbReference>
<evidence type="ECO:0000259" key="8">
    <source>
        <dbReference type="PROSITE" id="PS50113"/>
    </source>
</evidence>
<dbReference type="InterPro" id="IPR004358">
    <property type="entry name" value="Sig_transdc_His_kin-like_C"/>
</dbReference>
<keyword evidence="10" id="KW-1185">Reference proteome</keyword>
<dbReference type="InterPro" id="IPR013655">
    <property type="entry name" value="PAS_fold_3"/>
</dbReference>
<evidence type="ECO:0000313" key="9">
    <source>
        <dbReference type="EMBL" id="RYC70134.1"/>
    </source>
</evidence>
<feature type="domain" description="PAS" evidence="7">
    <location>
        <begin position="492"/>
        <end position="536"/>
    </location>
</feature>
<keyword evidence="3" id="KW-0597">Phosphoprotein</keyword>
<dbReference type="SUPFAM" id="SSF55874">
    <property type="entry name" value="ATPase domain of HSP90 chaperone/DNA topoisomerase II/histidine kinase"/>
    <property type="match status" value="1"/>
</dbReference>
<dbReference type="Gene3D" id="3.30.450.40">
    <property type="match status" value="2"/>
</dbReference>
<dbReference type="Pfam" id="PF08448">
    <property type="entry name" value="PAS_4"/>
    <property type="match status" value="1"/>
</dbReference>
<comment type="caution">
    <text evidence="9">The sequence shown here is derived from an EMBL/GenBank/DDBJ whole genome shotgun (WGS) entry which is preliminary data.</text>
</comment>
<dbReference type="InterPro" id="IPR003594">
    <property type="entry name" value="HATPase_dom"/>
</dbReference>
<accession>A0A4Q2ULD4</accession>
<dbReference type="SMART" id="SM00091">
    <property type="entry name" value="PAS"/>
    <property type="match status" value="4"/>
</dbReference>
<evidence type="ECO:0000259" key="6">
    <source>
        <dbReference type="PROSITE" id="PS50109"/>
    </source>
</evidence>
<dbReference type="Proteomes" id="UP000290407">
    <property type="component" value="Unassembled WGS sequence"/>
</dbReference>
<reference evidence="9 10" key="1">
    <citation type="submission" date="2019-01" db="EMBL/GenBank/DDBJ databases">
        <title>Spirosoma flava sp. nov., a propanil-degrading bacterium isolated from herbicide-contaminated soil.</title>
        <authorList>
            <person name="Zhang L."/>
            <person name="Jiang J.-D."/>
        </authorList>
    </citation>
    <scope>NUCLEOTIDE SEQUENCE [LARGE SCALE GENOMIC DNA]</scope>
    <source>
        <strain evidence="9 10">TY50</strain>
    </source>
</reference>
<dbReference type="Pfam" id="PF02518">
    <property type="entry name" value="HATPase_c"/>
    <property type="match status" value="1"/>
</dbReference>
<dbReference type="SMART" id="SM00388">
    <property type="entry name" value="HisKA"/>
    <property type="match status" value="1"/>
</dbReference>
<keyword evidence="4" id="KW-0808">Transferase</keyword>
<dbReference type="Gene3D" id="1.10.287.130">
    <property type="match status" value="1"/>
</dbReference>
<dbReference type="CDD" id="cd00075">
    <property type="entry name" value="HATPase"/>
    <property type="match status" value="1"/>
</dbReference>
<dbReference type="InterPro" id="IPR005467">
    <property type="entry name" value="His_kinase_dom"/>
</dbReference>
<dbReference type="PROSITE" id="PS50112">
    <property type="entry name" value="PAS"/>
    <property type="match status" value="2"/>
</dbReference>
<dbReference type="Pfam" id="PF13426">
    <property type="entry name" value="PAS_9"/>
    <property type="match status" value="1"/>
</dbReference>
<evidence type="ECO:0000256" key="4">
    <source>
        <dbReference type="ARBA" id="ARBA00022679"/>
    </source>
</evidence>
<dbReference type="SUPFAM" id="SSF47384">
    <property type="entry name" value="Homodimeric domain of signal transducing histidine kinase"/>
    <property type="match status" value="1"/>
</dbReference>
<comment type="catalytic activity">
    <reaction evidence="1">
        <text>ATP + protein L-histidine = ADP + protein N-phospho-L-histidine.</text>
        <dbReference type="EC" id="2.7.13.3"/>
    </reaction>
</comment>
<dbReference type="Gene3D" id="2.10.70.100">
    <property type="match status" value="1"/>
</dbReference>
<evidence type="ECO:0000256" key="1">
    <source>
        <dbReference type="ARBA" id="ARBA00000085"/>
    </source>
</evidence>
<gene>
    <name evidence="9" type="ORF">EQG79_09695</name>
</gene>
<dbReference type="InterPro" id="IPR000700">
    <property type="entry name" value="PAS-assoc_C"/>
</dbReference>
<dbReference type="EMBL" id="SBLB01000002">
    <property type="protein sequence ID" value="RYC70134.1"/>
    <property type="molecule type" value="Genomic_DNA"/>
</dbReference>
<evidence type="ECO:0000313" key="10">
    <source>
        <dbReference type="Proteomes" id="UP000290407"/>
    </source>
</evidence>
<dbReference type="RefSeq" id="WP_129601356.1">
    <property type="nucleotide sequence ID" value="NZ_SBLB01000002.1"/>
</dbReference>
<dbReference type="SMART" id="SM00387">
    <property type="entry name" value="HATPase_c"/>
    <property type="match status" value="1"/>
</dbReference>
<evidence type="ECO:0000256" key="5">
    <source>
        <dbReference type="ARBA" id="ARBA00022777"/>
    </source>
</evidence>
<dbReference type="Pfam" id="PF01590">
    <property type="entry name" value="GAF"/>
    <property type="match status" value="2"/>
</dbReference>
<dbReference type="InterPro" id="IPR036097">
    <property type="entry name" value="HisK_dim/P_sf"/>
</dbReference>
<dbReference type="SMART" id="SM00086">
    <property type="entry name" value="PAC"/>
    <property type="match status" value="4"/>
</dbReference>
<keyword evidence="5" id="KW-0418">Kinase</keyword>
<evidence type="ECO:0000256" key="3">
    <source>
        <dbReference type="ARBA" id="ARBA00022553"/>
    </source>
</evidence>
<dbReference type="Pfam" id="PF08447">
    <property type="entry name" value="PAS_3"/>
    <property type="match status" value="2"/>
</dbReference>
<dbReference type="PROSITE" id="PS50109">
    <property type="entry name" value="HIS_KIN"/>
    <property type="match status" value="1"/>
</dbReference>
<dbReference type="AlphaFoldDB" id="A0A4Q2ULD4"/>
<dbReference type="InterPro" id="IPR003661">
    <property type="entry name" value="HisK_dim/P_dom"/>
</dbReference>
<dbReference type="GO" id="GO:0000155">
    <property type="term" value="F:phosphorelay sensor kinase activity"/>
    <property type="evidence" value="ECO:0007669"/>
    <property type="project" value="InterPro"/>
</dbReference>
<dbReference type="InterPro" id="IPR000014">
    <property type="entry name" value="PAS"/>
</dbReference>
<sequence length="1258" mass="142256">MEQFFQTWFNTSVQGVAFLIPVRNRHKELCDFRYRLVNPAFARLLEQTTESLTEQFVNQVPCPVLPELFARMVTVTQTGEPQQLIREYTLQGQSVWYDISLARLDDRLMISLTDVSAQQQSAAALQHRLAMESILSTISSRFITVQADTVDACMTEALGLIGTHIGAERASVFLFSDDFQQGSCLYEWCAPHIAPRKERVNIRPASCFDWTRPQLENGQIIRLRADELPEEAVAERAFFSFLSVKSILAVPFLQDQRVRGFVGFYTITTQPSWEQHDLSLLKTFATQVANVRQRLQHESALRRTYQRLEGLHDIDQALLGYRLNDQSPLLIAMKYLHFMVPCERISVFQLHDDTRQVTARCRIVDGDLILNPDTDIPPGTFYEQFLAIRQTIHIPDLQPDSDELPPALNVYERGFRSLLIIPLYCRNKCIGAFTLTSTKPGFFNEEYRTIAQELASPVALVLYQQQLDDQLRHHTEQLEQRVQERTQEIRQLSTLHEAILKHAGHAIISTDVNGVILTANQATTHLLGYEPGELVGLVARIVPGPPDNPVPHIAHYPPDSVFPTSDIFNDAFASQGYYYGECVVVGKNGRQVPILATISTLQDEAGTLIGFVSISTDISVQKAVEAELKRTNQAVKAIFDESIDLHCTTDLVGNLLTINRSWALTLGFSASEPGAVPFWASVDPSEQETVRQAFLSVVDGQPLRNQINQFRKKDGTFCVLEWNAVKIDHLICASARDITERQQNESQLRSLNQRLQLATEAAEQGIWEIDMVENRMFWDDRVWEIYGLSPHSESLNFQTFLNLIHPEDLPAFMERYHRDMHGNTFQNITRVIRPDGVIRWVRSIGKLIRDHQGTVVRQIGVLWDVTEQEEAEQALLESEQRFREIAENVDEVYWIHSASPFQLLYLNPAYERVWGTHSNRSLRRPFSFLNPVLNEDKPAVLAFMKQYRAGQEGELYFRLQETAGAIRWIHVRTFIIRDAAGAAIRHIGIANDVTSQKEKERVLQQALQQEQALNELKSQFVSTASHEFRTPLATIQSSVDLIKLYMELPLDNARASVQRHLSVIEKEIDQFNTLLSDILTIGAIESGKVSFKPRWVDVVAICKEIIATHFNARPDQRSVQLVVAASPRPVYLDAKLISHVVVNLLSNAFKFSTSHPQLHLGFTDTTLVIQIIDEGIGIPAAEQATVFQAFFRASNTAGIPGTGLGLVISRQFVELHDGQLTLSSEEHKGTTCTITLPIACAETIHSSIRQPFSGTSLN</sequence>
<dbReference type="PRINTS" id="PR00344">
    <property type="entry name" value="BCTRLSENSOR"/>
</dbReference>
<dbReference type="InterPro" id="IPR003018">
    <property type="entry name" value="GAF"/>
</dbReference>
<evidence type="ECO:0000256" key="2">
    <source>
        <dbReference type="ARBA" id="ARBA00012438"/>
    </source>
</evidence>
<dbReference type="SMART" id="SM00065">
    <property type="entry name" value="GAF"/>
    <property type="match status" value="2"/>
</dbReference>
<dbReference type="PROSITE" id="PS50113">
    <property type="entry name" value="PAC"/>
    <property type="match status" value="3"/>
</dbReference>
<dbReference type="NCBIfam" id="TIGR00229">
    <property type="entry name" value="sensory_box"/>
    <property type="match status" value="4"/>
</dbReference>
<dbReference type="EC" id="2.7.13.3" evidence="2"/>
<feature type="domain" description="Histidine kinase" evidence="6">
    <location>
        <begin position="1023"/>
        <end position="1240"/>
    </location>
</feature>
<dbReference type="PANTHER" id="PTHR43304">
    <property type="entry name" value="PHYTOCHROME-LIKE PROTEIN CPH1"/>
    <property type="match status" value="1"/>
</dbReference>